<protein>
    <recommendedName>
        <fullName evidence="1">Pyridoxamine 5'-phosphate oxidase N-terminal domain-containing protein</fullName>
    </recommendedName>
</protein>
<dbReference type="SUPFAM" id="SSF50475">
    <property type="entry name" value="FMN-binding split barrel"/>
    <property type="match status" value="1"/>
</dbReference>
<accession>A0A4R5KPR2</accession>
<evidence type="ECO:0000313" key="2">
    <source>
        <dbReference type="EMBL" id="TDF96707.1"/>
    </source>
</evidence>
<feature type="domain" description="Pyridoxamine 5'-phosphate oxidase N-terminal" evidence="1">
    <location>
        <begin position="14"/>
        <end position="93"/>
    </location>
</feature>
<sequence length="150" mass="16550">MAETITLLPEPLFAAMQKESFALLSTIDYESGGPSMNAISWLFAKDPGTVRFAVDQRSRIVSNIKQNPQVNLTFIGAGSVHAIYGKCSIVTEALEGVPFKLVCFDIDISVVRDAMFYGARISTAPEYEKTYDKRAAEKLDNQVFDAMKKA</sequence>
<dbReference type="AlphaFoldDB" id="A0A4R5KPR2"/>
<dbReference type="InterPro" id="IPR011576">
    <property type="entry name" value="Pyridox_Oxase_N"/>
</dbReference>
<dbReference type="InterPro" id="IPR012349">
    <property type="entry name" value="Split_barrel_FMN-bd"/>
</dbReference>
<evidence type="ECO:0000259" key="1">
    <source>
        <dbReference type="Pfam" id="PF01243"/>
    </source>
</evidence>
<dbReference type="Proteomes" id="UP000295636">
    <property type="component" value="Unassembled WGS sequence"/>
</dbReference>
<dbReference type="RefSeq" id="WP_133230072.1">
    <property type="nucleotide sequence ID" value="NZ_SMRT01000007.1"/>
</dbReference>
<keyword evidence="3" id="KW-1185">Reference proteome</keyword>
<gene>
    <name evidence="2" type="ORF">E1757_16635</name>
</gene>
<evidence type="ECO:0000313" key="3">
    <source>
        <dbReference type="Proteomes" id="UP000295636"/>
    </source>
</evidence>
<reference evidence="2 3" key="1">
    <citation type="submission" date="2019-03" db="EMBL/GenBank/DDBJ databases">
        <title>This is whole genome sequence of Paenibacillus sp MS74 strain.</title>
        <authorList>
            <person name="Trinh H.N."/>
        </authorList>
    </citation>
    <scope>NUCLEOTIDE SEQUENCE [LARGE SCALE GENOMIC DNA]</scope>
    <source>
        <strain evidence="2 3">MS74</strain>
    </source>
</reference>
<proteinExistence type="predicted"/>
<name>A0A4R5KPR2_9BACL</name>
<dbReference type="Gene3D" id="2.30.110.10">
    <property type="entry name" value="Electron Transport, Fmn-binding Protein, Chain A"/>
    <property type="match status" value="1"/>
</dbReference>
<dbReference type="EMBL" id="SMRT01000007">
    <property type="protein sequence ID" value="TDF96707.1"/>
    <property type="molecule type" value="Genomic_DNA"/>
</dbReference>
<dbReference type="OrthoDB" id="2381603at2"/>
<comment type="caution">
    <text evidence="2">The sequence shown here is derived from an EMBL/GenBank/DDBJ whole genome shotgun (WGS) entry which is preliminary data.</text>
</comment>
<dbReference type="Pfam" id="PF01243">
    <property type="entry name" value="PNPOx_N"/>
    <property type="match status" value="1"/>
</dbReference>
<dbReference type="NCBIfam" id="NF005232">
    <property type="entry name" value="PRK06733.1"/>
    <property type="match status" value="1"/>
</dbReference>
<organism evidence="2 3">
    <name type="scientific">Paenibacillus piri</name>
    <dbReference type="NCBI Taxonomy" id="2547395"/>
    <lineage>
        <taxon>Bacteria</taxon>
        <taxon>Bacillati</taxon>
        <taxon>Bacillota</taxon>
        <taxon>Bacilli</taxon>
        <taxon>Bacillales</taxon>
        <taxon>Paenibacillaceae</taxon>
        <taxon>Paenibacillus</taxon>
    </lineage>
</organism>